<dbReference type="RefSeq" id="WP_151422175.1">
    <property type="nucleotide sequence ID" value="NZ_WBJX01000001.1"/>
</dbReference>
<organism evidence="3 4">
    <name type="scientific">Pseudoclavibacter terrae</name>
    <dbReference type="NCBI Taxonomy" id="1530195"/>
    <lineage>
        <taxon>Bacteria</taxon>
        <taxon>Bacillati</taxon>
        <taxon>Actinomycetota</taxon>
        <taxon>Actinomycetes</taxon>
        <taxon>Micrococcales</taxon>
        <taxon>Microbacteriaceae</taxon>
        <taxon>Pseudoclavibacter</taxon>
    </lineage>
</organism>
<evidence type="ECO:0000313" key="4">
    <source>
        <dbReference type="Proteomes" id="UP000490386"/>
    </source>
</evidence>
<evidence type="ECO:0000256" key="1">
    <source>
        <dbReference type="SAM" id="MobiDB-lite"/>
    </source>
</evidence>
<feature type="transmembrane region" description="Helical" evidence="2">
    <location>
        <begin position="90"/>
        <end position="109"/>
    </location>
</feature>
<proteinExistence type="predicted"/>
<accession>A0A7J5B4Q2</accession>
<dbReference type="SUPFAM" id="SSF58113">
    <property type="entry name" value="Apolipoprotein A-I"/>
    <property type="match status" value="1"/>
</dbReference>
<keyword evidence="2" id="KW-0472">Membrane</keyword>
<keyword evidence="2" id="KW-1133">Transmembrane helix</keyword>
<keyword evidence="4" id="KW-1185">Reference proteome</keyword>
<keyword evidence="2" id="KW-0812">Transmembrane</keyword>
<dbReference type="PANTHER" id="PTHR47372">
    <property type="entry name" value="DAUER UP-REGULATED-RELATED"/>
    <property type="match status" value="1"/>
</dbReference>
<evidence type="ECO:0000256" key="2">
    <source>
        <dbReference type="SAM" id="Phobius"/>
    </source>
</evidence>
<gene>
    <name evidence="3" type="ORF">F8O03_02110</name>
</gene>
<evidence type="ECO:0000313" key="3">
    <source>
        <dbReference type="EMBL" id="KAB1639159.1"/>
    </source>
</evidence>
<feature type="compositionally biased region" description="Basic and acidic residues" evidence="1">
    <location>
        <begin position="198"/>
        <end position="208"/>
    </location>
</feature>
<protein>
    <submittedName>
        <fullName evidence="3">DUF3618 domain-containing protein</fullName>
    </submittedName>
</protein>
<dbReference type="OrthoDB" id="3218417at2"/>
<dbReference type="Proteomes" id="UP000490386">
    <property type="component" value="Unassembled WGS sequence"/>
</dbReference>
<comment type="caution">
    <text evidence="3">The sequence shown here is derived from an EMBL/GenBank/DDBJ whole genome shotgun (WGS) entry which is preliminary data.</text>
</comment>
<dbReference type="Pfam" id="PF12277">
    <property type="entry name" value="DUF3618"/>
    <property type="match status" value="1"/>
</dbReference>
<dbReference type="EMBL" id="WBJX01000001">
    <property type="protein sequence ID" value="KAB1639159.1"/>
    <property type="molecule type" value="Genomic_DNA"/>
</dbReference>
<dbReference type="Gene3D" id="1.20.120.20">
    <property type="entry name" value="Apolipoprotein"/>
    <property type="match status" value="1"/>
</dbReference>
<dbReference type="PANTHER" id="PTHR47372:SF11">
    <property type="entry name" value="RE19971P"/>
    <property type="match status" value="1"/>
</dbReference>
<dbReference type="InterPro" id="IPR022062">
    <property type="entry name" value="DUF3618"/>
</dbReference>
<feature type="region of interest" description="Disordered" evidence="1">
    <location>
        <begin position="166"/>
        <end position="215"/>
    </location>
</feature>
<reference evidence="3 4" key="1">
    <citation type="submission" date="2019-09" db="EMBL/GenBank/DDBJ databases">
        <title>Phylogeny of genus Pseudoclavibacter and closely related genus.</title>
        <authorList>
            <person name="Li Y."/>
        </authorList>
    </citation>
    <scope>NUCLEOTIDE SEQUENCE [LARGE SCALE GENOMIC DNA]</scope>
    <source>
        <strain evidence="3 4">THG-MD12</strain>
    </source>
</reference>
<sequence length="215" mass="22088">MSTDPDQIRADIERTRSTLGSDVDALADKVTPSSIVDRQTEKVKDKLGSVRDSIMGARDDAAESVRDATSATGDGVADVKRQAVRTAKGNPLAVGLIAFGLGALVASLVPASEPEKQATGKVKDAAEPLVDEVKGAAQDLAQELKEPAADAVGSVRETTMDAAEHVKTDAQSATETVKGDAQSAADSVKSDATSSAENVRDSAQEARDNVQGAGS</sequence>
<dbReference type="AlphaFoldDB" id="A0A7J5B4Q2"/>
<name>A0A7J5B4Q2_9MICO</name>